<keyword evidence="1" id="KW-0812">Transmembrane</keyword>
<reference evidence="3" key="1">
    <citation type="submission" date="2022-11" db="UniProtKB">
        <authorList>
            <consortium name="WormBaseParasite"/>
        </authorList>
    </citation>
    <scope>IDENTIFICATION</scope>
</reference>
<organism evidence="2 3">
    <name type="scientific">Meloidogyne incognita</name>
    <name type="common">Southern root-knot nematode worm</name>
    <name type="synonym">Oxyuris incognita</name>
    <dbReference type="NCBI Taxonomy" id="6306"/>
    <lineage>
        <taxon>Eukaryota</taxon>
        <taxon>Metazoa</taxon>
        <taxon>Ecdysozoa</taxon>
        <taxon>Nematoda</taxon>
        <taxon>Chromadorea</taxon>
        <taxon>Rhabditida</taxon>
        <taxon>Tylenchina</taxon>
        <taxon>Tylenchomorpha</taxon>
        <taxon>Tylenchoidea</taxon>
        <taxon>Meloidogynidae</taxon>
        <taxon>Meloidogyninae</taxon>
        <taxon>Meloidogyne</taxon>
        <taxon>Meloidogyne incognita group</taxon>
    </lineage>
</organism>
<name>A0A914NG26_MELIC</name>
<keyword evidence="2" id="KW-1185">Reference proteome</keyword>
<dbReference type="Proteomes" id="UP000887563">
    <property type="component" value="Unplaced"/>
</dbReference>
<sequence length="258" mass="28637">MELNKEENADHYAMSREEKQVRIAQLALFNTLVEIIWFYGITFCGPFRSILVFEQSPTVLLVALMFLVNGGGNAAKMRGDSDASNAPNHSEAYKHQSGLNHIFYHILGWFGISDHCGGVLLLMLAVIFRMVYDSNFRHLAVEIGGPKRLYAMICVLSSMLLTPFAVLSLVLSSSSIGSYFEFPLLLFMSTAFVMIVDFYAEHICFQHVADPVMAIARWSPITMFLASLLITWLWVDGSATGSHTKSAGSLIAVACFCL</sequence>
<dbReference type="AlphaFoldDB" id="A0A914NG26"/>
<protein>
    <submittedName>
        <fullName evidence="3">Uncharacterized protein</fullName>
    </submittedName>
</protein>
<evidence type="ECO:0000313" key="3">
    <source>
        <dbReference type="WBParaSite" id="Minc3s06157g39424"/>
    </source>
</evidence>
<feature type="transmembrane region" description="Helical" evidence="1">
    <location>
        <begin position="102"/>
        <end position="128"/>
    </location>
</feature>
<proteinExistence type="predicted"/>
<evidence type="ECO:0000256" key="1">
    <source>
        <dbReference type="SAM" id="Phobius"/>
    </source>
</evidence>
<accession>A0A914NG26</accession>
<evidence type="ECO:0000313" key="2">
    <source>
        <dbReference type="Proteomes" id="UP000887563"/>
    </source>
</evidence>
<keyword evidence="1" id="KW-1133">Transmembrane helix</keyword>
<keyword evidence="1" id="KW-0472">Membrane</keyword>
<feature type="transmembrane region" description="Helical" evidence="1">
    <location>
        <begin position="182"/>
        <end position="200"/>
    </location>
</feature>
<feature type="transmembrane region" description="Helical" evidence="1">
    <location>
        <begin position="212"/>
        <end position="235"/>
    </location>
</feature>
<feature type="transmembrane region" description="Helical" evidence="1">
    <location>
        <begin position="149"/>
        <end position="170"/>
    </location>
</feature>
<feature type="transmembrane region" description="Helical" evidence="1">
    <location>
        <begin position="23"/>
        <end position="43"/>
    </location>
</feature>
<dbReference type="WBParaSite" id="Minc3s06157g39424">
    <property type="protein sequence ID" value="Minc3s06157g39424"/>
    <property type="gene ID" value="Minc3s06157g39424"/>
</dbReference>